<comment type="subcellular location">
    <subcellularLocation>
        <location evidence="1">Secreted</location>
    </subcellularLocation>
</comment>
<keyword evidence="8" id="KW-1185">Reference proteome</keyword>
<keyword evidence="4" id="KW-0175">Coiled coil</keyword>
<dbReference type="SUPFAM" id="SSF49842">
    <property type="entry name" value="TNF-like"/>
    <property type="match status" value="1"/>
</dbReference>
<dbReference type="Proteomes" id="UP001239994">
    <property type="component" value="Unassembled WGS sequence"/>
</dbReference>
<comment type="caution">
    <text evidence="7">The sequence shown here is derived from an EMBL/GenBank/DDBJ whole genome shotgun (WGS) entry which is preliminary data.</text>
</comment>
<keyword evidence="2" id="KW-0964">Secreted</keyword>
<evidence type="ECO:0000259" key="6">
    <source>
        <dbReference type="PROSITE" id="PS50871"/>
    </source>
</evidence>
<dbReference type="EMBL" id="JAROKS010000019">
    <property type="protein sequence ID" value="KAK1792642.1"/>
    <property type="molecule type" value="Genomic_DNA"/>
</dbReference>
<gene>
    <name evidence="7" type="ORF">P4O66_012576</name>
</gene>
<dbReference type="PRINTS" id="PR00007">
    <property type="entry name" value="COMPLEMNTC1Q"/>
</dbReference>
<evidence type="ECO:0000256" key="1">
    <source>
        <dbReference type="ARBA" id="ARBA00004613"/>
    </source>
</evidence>
<name>A0AAD8Z482_9TELE</name>
<dbReference type="PROSITE" id="PS50871">
    <property type="entry name" value="C1Q"/>
    <property type="match status" value="1"/>
</dbReference>
<feature type="domain" description="C1q" evidence="6">
    <location>
        <begin position="69"/>
        <end position="208"/>
    </location>
</feature>
<keyword evidence="3 5" id="KW-0732">Signal</keyword>
<evidence type="ECO:0000313" key="7">
    <source>
        <dbReference type="EMBL" id="KAK1792642.1"/>
    </source>
</evidence>
<dbReference type="InterPro" id="IPR008983">
    <property type="entry name" value="Tumour_necrosis_fac-like_dom"/>
</dbReference>
<accession>A0AAD8Z482</accession>
<evidence type="ECO:0000313" key="8">
    <source>
        <dbReference type="Proteomes" id="UP001239994"/>
    </source>
</evidence>
<dbReference type="GO" id="GO:0005576">
    <property type="term" value="C:extracellular region"/>
    <property type="evidence" value="ECO:0007669"/>
    <property type="project" value="UniProtKB-SubCell"/>
</dbReference>
<feature type="coiled-coil region" evidence="4">
    <location>
        <begin position="33"/>
        <end position="67"/>
    </location>
</feature>
<sequence>MRLILIIQLTLIYICKSQEADIMKPTVNIISDLQKLQTLVEGLLTDLNATKSELVKQKALVQNLQQQITESPKVAFTASMTSEENLHRGPFTSEKKLIFDKVLTNIGDAYNPKTGVFIAPVKGIYYFRYSGYAFTLHNMGLSIFKGNTRFVSSYEHTSGEKNDNVSNGAVMQLSAGEEVHMRLWIQSWIFVDYRYNYSTFTGYLLYPI</sequence>
<evidence type="ECO:0000256" key="5">
    <source>
        <dbReference type="SAM" id="SignalP"/>
    </source>
</evidence>
<dbReference type="PANTHER" id="PTHR22923">
    <property type="entry name" value="CEREBELLIN-RELATED"/>
    <property type="match status" value="1"/>
</dbReference>
<dbReference type="Gene3D" id="2.60.120.40">
    <property type="match status" value="1"/>
</dbReference>
<protein>
    <recommendedName>
        <fullName evidence="6">C1q domain-containing protein</fullName>
    </recommendedName>
</protein>
<evidence type="ECO:0000256" key="3">
    <source>
        <dbReference type="ARBA" id="ARBA00022729"/>
    </source>
</evidence>
<reference evidence="7" key="1">
    <citation type="submission" date="2023-03" db="EMBL/GenBank/DDBJ databases">
        <title>Electrophorus voltai genome.</title>
        <authorList>
            <person name="Bian C."/>
        </authorList>
    </citation>
    <scope>NUCLEOTIDE SEQUENCE</scope>
    <source>
        <strain evidence="7">CB-2022</strain>
        <tissue evidence="7">Muscle</tissue>
    </source>
</reference>
<organism evidence="7 8">
    <name type="scientific">Electrophorus voltai</name>
    <dbReference type="NCBI Taxonomy" id="2609070"/>
    <lineage>
        <taxon>Eukaryota</taxon>
        <taxon>Metazoa</taxon>
        <taxon>Chordata</taxon>
        <taxon>Craniata</taxon>
        <taxon>Vertebrata</taxon>
        <taxon>Euteleostomi</taxon>
        <taxon>Actinopterygii</taxon>
        <taxon>Neopterygii</taxon>
        <taxon>Teleostei</taxon>
        <taxon>Ostariophysi</taxon>
        <taxon>Gymnotiformes</taxon>
        <taxon>Gymnotoidei</taxon>
        <taxon>Gymnotidae</taxon>
        <taxon>Electrophorus</taxon>
    </lineage>
</organism>
<dbReference type="SMART" id="SM00110">
    <property type="entry name" value="C1Q"/>
    <property type="match status" value="1"/>
</dbReference>
<proteinExistence type="predicted"/>
<evidence type="ECO:0000256" key="2">
    <source>
        <dbReference type="ARBA" id="ARBA00022525"/>
    </source>
</evidence>
<dbReference type="InterPro" id="IPR001073">
    <property type="entry name" value="C1q_dom"/>
</dbReference>
<dbReference type="Pfam" id="PF00386">
    <property type="entry name" value="C1q"/>
    <property type="match status" value="1"/>
</dbReference>
<feature type="signal peptide" evidence="5">
    <location>
        <begin position="1"/>
        <end position="17"/>
    </location>
</feature>
<evidence type="ECO:0000256" key="4">
    <source>
        <dbReference type="SAM" id="Coils"/>
    </source>
</evidence>
<dbReference type="InterPro" id="IPR050822">
    <property type="entry name" value="Cerebellin_Synaptic_Org"/>
</dbReference>
<dbReference type="PANTHER" id="PTHR22923:SF64">
    <property type="entry name" value="C1Q-RELATED FACTOR"/>
    <property type="match status" value="1"/>
</dbReference>
<dbReference type="AlphaFoldDB" id="A0AAD8Z482"/>
<feature type="chain" id="PRO_5042138449" description="C1q domain-containing protein" evidence="5">
    <location>
        <begin position="18"/>
        <end position="208"/>
    </location>
</feature>